<keyword evidence="4" id="KW-0472">Membrane</keyword>
<comment type="subcellular location">
    <subcellularLocation>
        <location evidence="1">Membrane</location>
        <topology evidence="1">Single-pass membrane protein</topology>
    </subcellularLocation>
</comment>
<dbReference type="Pfam" id="PF25292">
    <property type="entry name" value="Beta-prop_CGLA"/>
    <property type="match status" value="2"/>
</dbReference>
<evidence type="ECO:0000259" key="6">
    <source>
        <dbReference type="Pfam" id="PF25292"/>
    </source>
</evidence>
<evidence type="ECO:0000313" key="8">
    <source>
        <dbReference type="Proteomes" id="UP000075578"/>
    </source>
</evidence>
<comment type="caution">
    <text evidence="7">The sequence shown here is derived from an EMBL/GenBank/DDBJ whole genome shotgun (WGS) entry which is preliminary data.</text>
</comment>
<evidence type="ECO:0000256" key="2">
    <source>
        <dbReference type="ARBA" id="ARBA00022692"/>
    </source>
</evidence>
<dbReference type="PANTHER" id="PTHR21419">
    <property type="match status" value="1"/>
</dbReference>
<feature type="domain" description="Lambda-carrageenase beta-propeller" evidence="6">
    <location>
        <begin position="40"/>
        <end position="106"/>
    </location>
</feature>
<dbReference type="GO" id="GO:0016020">
    <property type="term" value="C:membrane"/>
    <property type="evidence" value="ECO:0007669"/>
    <property type="project" value="UniProtKB-SubCell"/>
</dbReference>
<dbReference type="PANTHER" id="PTHR21419:SF23">
    <property type="entry name" value="PROTEIN DEFECTIVE IN EXINE FORMATION 1"/>
    <property type="match status" value="1"/>
</dbReference>
<accession>A0A150JBT1</accession>
<dbReference type="EMBL" id="LNGD01000001">
    <property type="protein sequence ID" value="KYC54414.1"/>
    <property type="molecule type" value="Genomic_DNA"/>
</dbReference>
<proteinExistence type="predicted"/>
<sequence length="443" mass="50005">MNYKMISLLMTILLSIGTISSVASVEFNNSVIYTDKFDILEIQSDDLNNDGSNEIIAYTAGKKLICLDDKGNVKWNVESNNSFSIVKIMDVYGESEKEIIAGTENRVISKKEIYNGLFYLLDSEGKEITVIPIVGSVLDFDIGDVDSNGTYETIIGADDGNVYLFNQELTFLWDYKTKGYNFRTLITDLNQDGKNEILVVSFDNTFILDGQGKLTNSYNTKNILRELFLDKFNNMIHVSRWYRDESQDWKGTIVYSLNRNLAPMWEFKTETDSVASALFDINNDGKEEIILGGSKGEIIVLDSKGTFIKRFDLPDRIFKIGVIKFENQPSLVLGCKDNNLYILNTNSGITEYTLSTGGWVETFFIKDLNNDGLEDILVGSDDNKIYLLTQKKVVIPSNNDTNKTETKPIEEPKSETKNTPFEEVGIIGGTIFGAIYLAFRKRK</sequence>
<dbReference type="Gene3D" id="2.130.10.10">
    <property type="entry name" value="YVTN repeat-like/Quinoprotein amine dehydrogenase"/>
    <property type="match status" value="1"/>
</dbReference>
<evidence type="ECO:0000256" key="1">
    <source>
        <dbReference type="ARBA" id="ARBA00004167"/>
    </source>
</evidence>
<evidence type="ECO:0000256" key="4">
    <source>
        <dbReference type="ARBA" id="ARBA00023136"/>
    </source>
</evidence>
<feature type="region of interest" description="Disordered" evidence="5">
    <location>
        <begin position="398"/>
        <end position="417"/>
    </location>
</feature>
<name>A0A150JBT1_9EURY</name>
<dbReference type="InterPro" id="IPR028994">
    <property type="entry name" value="Integrin_alpha_N"/>
</dbReference>
<evidence type="ECO:0000313" key="7">
    <source>
        <dbReference type="EMBL" id="KYC54414.1"/>
    </source>
</evidence>
<dbReference type="SUPFAM" id="SSF69318">
    <property type="entry name" value="Integrin alpha N-terminal domain"/>
    <property type="match status" value="1"/>
</dbReference>
<evidence type="ECO:0000256" key="3">
    <source>
        <dbReference type="ARBA" id="ARBA00022989"/>
    </source>
</evidence>
<feature type="domain" description="Lambda-carrageenase beta-propeller" evidence="6">
    <location>
        <begin position="280"/>
        <end position="346"/>
    </location>
</feature>
<protein>
    <submittedName>
        <fullName evidence="7">FG-GAP repeat protein</fullName>
    </submittedName>
</protein>
<reference evidence="7 8" key="1">
    <citation type="journal article" date="2016" name="ISME J.">
        <title>Chasing the elusive Euryarchaeota class WSA2: genomes reveal a uniquely fastidious methyl-reducing methanogen.</title>
        <authorList>
            <person name="Nobu M.K."/>
            <person name="Narihiro T."/>
            <person name="Kuroda K."/>
            <person name="Mei R."/>
            <person name="Liu W.T."/>
        </authorList>
    </citation>
    <scope>NUCLEOTIDE SEQUENCE [LARGE SCALE GENOMIC DNA]</scope>
    <source>
        <strain evidence="7">U1lsi0528_Bin089</strain>
    </source>
</reference>
<dbReference type="InterPro" id="IPR057420">
    <property type="entry name" value="Beta-prop_CGLA"/>
</dbReference>
<gene>
    <name evidence="7" type="ORF">AMQ74_00019</name>
</gene>
<keyword evidence="2" id="KW-0812">Transmembrane</keyword>
<dbReference type="InterPro" id="IPR015943">
    <property type="entry name" value="WD40/YVTN_repeat-like_dom_sf"/>
</dbReference>
<dbReference type="Proteomes" id="UP000075578">
    <property type="component" value="Unassembled WGS sequence"/>
</dbReference>
<keyword evidence="3" id="KW-1133">Transmembrane helix</keyword>
<organism evidence="7 8">
    <name type="scientific">Candidatus Methanofastidiosum methylothiophilum</name>
    <dbReference type="NCBI Taxonomy" id="1705564"/>
    <lineage>
        <taxon>Archaea</taxon>
        <taxon>Methanobacteriati</taxon>
        <taxon>Methanobacteriota</taxon>
        <taxon>Stenosarchaea group</taxon>
        <taxon>Candidatus Methanofastidiosia</taxon>
        <taxon>Candidatus Methanofastidiosales</taxon>
        <taxon>Candidatus Methanofastidiosaceae</taxon>
        <taxon>Candidatus Methanofastidiosum</taxon>
    </lineage>
</organism>
<feature type="compositionally biased region" description="Basic and acidic residues" evidence="5">
    <location>
        <begin position="402"/>
        <end position="416"/>
    </location>
</feature>
<dbReference type="AlphaFoldDB" id="A0A150JBT1"/>
<evidence type="ECO:0000256" key="5">
    <source>
        <dbReference type="SAM" id="MobiDB-lite"/>
    </source>
</evidence>
<dbReference type="InterPro" id="IPR045232">
    <property type="entry name" value="FAM234"/>
</dbReference>